<dbReference type="OrthoDB" id="5330139at2759"/>
<reference evidence="1" key="1">
    <citation type="journal article" date="2020" name="Stud. Mycol.">
        <title>101 Dothideomycetes genomes: a test case for predicting lifestyles and emergence of pathogens.</title>
        <authorList>
            <person name="Haridas S."/>
            <person name="Albert R."/>
            <person name="Binder M."/>
            <person name="Bloem J."/>
            <person name="Labutti K."/>
            <person name="Salamov A."/>
            <person name="Andreopoulos B."/>
            <person name="Baker S."/>
            <person name="Barry K."/>
            <person name="Bills G."/>
            <person name="Bluhm B."/>
            <person name="Cannon C."/>
            <person name="Castanera R."/>
            <person name="Culley D."/>
            <person name="Daum C."/>
            <person name="Ezra D."/>
            <person name="Gonzalez J."/>
            <person name="Henrissat B."/>
            <person name="Kuo A."/>
            <person name="Liang C."/>
            <person name="Lipzen A."/>
            <person name="Lutzoni F."/>
            <person name="Magnuson J."/>
            <person name="Mondo S."/>
            <person name="Nolan M."/>
            <person name="Ohm R."/>
            <person name="Pangilinan J."/>
            <person name="Park H.-J."/>
            <person name="Ramirez L."/>
            <person name="Alfaro M."/>
            <person name="Sun H."/>
            <person name="Tritt A."/>
            <person name="Yoshinaga Y."/>
            <person name="Zwiers L.-H."/>
            <person name="Turgeon B."/>
            <person name="Goodwin S."/>
            <person name="Spatafora J."/>
            <person name="Crous P."/>
            <person name="Grigoriev I."/>
        </authorList>
    </citation>
    <scope>NUCLEOTIDE SEQUENCE</scope>
    <source>
        <strain evidence="1">CBS 675.92</strain>
    </source>
</reference>
<keyword evidence="2" id="KW-1185">Reference proteome</keyword>
<evidence type="ECO:0000313" key="1">
    <source>
        <dbReference type="EMBL" id="KAF1952282.1"/>
    </source>
</evidence>
<feature type="non-terminal residue" evidence="1">
    <location>
        <position position="130"/>
    </location>
</feature>
<dbReference type="EMBL" id="ML977011">
    <property type="protein sequence ID" value="KAF1952282.1"/>
    <property type="molecule type" value="Genomic_DNA"/>
</dbReference>
<accession>A0A6A5TKQ7</accession>
<proteinExistence type="predicted"/>
<evidence type="ECO:0000313" key="2">
    <source>
        <dbReference type="Proteomes" id="UP000800035"/>
    </source>
</evidence>
<sequence length="130" mass="14056">MLARFHTTTARAVHTAIARPFYAPRPFLGRPCYVATTRACHTATAEFSNLGPDGTLVTKEVSIEVGDPGEAYVLIPTEVGYALQAGSYLTNSSSALPKRPDRLALSYFHDSLFTAADILQPDAARLFGPR</sequence>
<gene>
    <name evidence="1" type="ORF">CC80DRAFT_363795</name>
</gene>
<dbReference type="AlphaFoldDB" id="A0A6A5TKQ7"/>
<organism evidence="1 2">
    <name type="scientific">Byssothecium circinans</name>
    <dbReference type="NCBI Taxonomy" id="147558"/>
    <lineage>
        <taxon>Eukaryota</taxon>
        <taxon>Fungi</taxon>
        <taxon>Dikarya</taxon>
        <taxon>Ascomycota</taxon>
        <taxon>Pezizomycotina</taxon>
        <taxon>Dothideomycetes</taxon>
        <taxon>Pleosporomycetidae</taxon>
        <taxon>Pleosporales</taxon>
        <taxon>Massarineae</taxon>
        <taxon>Massarinaceae</taxon>
        <taxon>Byssothecium</taxon>
    </lineage>
</organism>
<protein>
    <submittedName>
        <fullName evidence="1">Uncharacterized protein</fullName>
    </submittedName>
</protein>
<dbReference type="Proteomes" id="UP000800035">
    <property type="component" value="Unassembled WGS sequence"/>
</dbReference>
<name>A0A6A5TKQ7_9PLEO</name>